<gene>
    <name evidence="1" type="ORF">Tsubulata_032605</name>
</gene>
<reference evidence="1" key="1">
    <citation type="submission" date="2022-02" db="EMBL/GenBank/DDBJ databases">
        <authorList>
            <person name="Henning P.M."/>
            <person name="McCubbin A.G."/>
            <person name="Shore J.S."/>
        </authorList>
    </citation>
    <scope>NUCLEOTIDE SEQUENCE</scope>
    <source>
        <strain evidence="1">F60SS</strain>
        <tissue evidence="1">Leaves</tissue>
    </source>
</reference>
<sequence>MENAGVDPPGTFDWSEDEGLMNPTILRQGRLGSSMYMGTMHTLEAIHNKGKPQNQREYFSVQDMVNMLKRERGEATGHKVKQVQVSNLGTMFKFMEDKGVIKESECKYKGIMQKEYKRNKVKRCWKPANHWVSPTDQVVDDVDLMRRVLDRPVAAVLNIGRASFQKHKIEVILSPLLDSWLLMGISGCLVIDADF</sequence>
<dbReference type="SUPFAM" id="SSF54001">
    <property type="entry name" value="Cysteine proteinases"/>
    <property type="match status" value="1"/>
</dbReference>
<protein>
    <submittedName>
        <fullName evidence="1">Uncharacterized protein</fullName>
    </submittedName>
</protein>
<dbReference type="AlphaFoldDB" id="A0A9Q0F5C1"/>
<reference evidence="1" key="2">
    <citation type="journal article" date="2023" name="Plants (Basel)">
        <title>Annotation of the Turnera subulata (Passifloraceae) Draft Genome Reveals the S-Locus Evolved after the Divergence of Turneroideae from Passifloroideae in a Stepwise Manner.</title>
        <authorList>
            <person name="Henning P.M."/>
            <person name="Roalson E.H."/>
            <person name="Mir W."/>
            <person name="McCubbin A.G."/>
            <person name="Shore J.S."/>
        </authorList>
    </citation>
    <scope>NUCLEOTIDE SEQUENCE</scope>
    <source>
        <strain evidence="1">F60SS</strain>
    </source>
</reference>
<evidence type="ECO:0000313" key="1">
    <source>
        <dbReference type="EMBL" id="KAJ4824420.1"/>
    </source>
</evidence>
<name>A0A9Q0F5C1_9ROSI</name>
<organism evidence="1 2">
    <name type="scientific">Turnera subulata</name>
    <dbReference type="NCBI Taxonomy" id="218843"/>
    <lineage>
        <taxon>Eukaryota</taxon>
        <taxon>Viridiplantae</taxon>
        <taxon>Streptophyta</taxon>
        <taxon>Embryophyta</taxon>
        <taxon>Tracheophyta</taxon>
        <taxon>Spermatophyta</taxon>
        <taxon>Magnoliopsida</taxon>
        <taxon>eudicotyledons</taxon>
        <taxon>Gunneridae</taxon>
        <taxon>Pentapetalae</taxon>
        <taxon>rosids</taxon>
        <taxon>fabids</taxon>
        <taxon>Malpighiales</taxon>
        <taxon>Passifloraceae</taxon>
        <taxon>Turnera</taxon>
    </lineage>
</organism>
<evidence type="ECO:0000313" key="2">
    <source>
        <dbReference type="Proteomes" id="UP001141552"/>
    </source>
</evidence>
<dbReference type="Gene3D" id="3.90.70.10">
    <property type="entry name" value="Cysteine proteinases"/>
    <property type="match status" value="1"/>
</dbReference>
<keyword evidence="2" id="KW-1185">Reference proteome</keyword>
<accession>A0A9Q0F5C1</accession>
<proteinExistence type="predicted"/>
<dbReference type="InterPro" id="IPR038765">
    <property type="entry name" value="Papain-like_cys_pep_sf"/>
</dbReference>
<dbReference type="EMBL" id="JAKUCV010007191">
    <property type="protein sequence ID" value="KAJ4824420.1"/>
    <property type="molecule type" value="Genomic_DNA"/>
</dbReference>
<comment type="caution">
    <text evidence="1">The sequence shown here is derived from an EMBL/GenBank/DDBJ whole genome shotgun (WGS) entry which is preliminary data.</text>
</comment>
<dbReference type="Proteomes" id="UP001141552">
    <property type="component" value="Unassembled WGS sequence"/>
</dbReference>